<evidence type="ECO:0000259" key="7">
    <source>
        <dbReference type="PROSITE" id="PS50240"/>
    </source>
</evidence>
<dbReference type="Pfam" id="PF00089">
    <property type="entry name" value="Trypsin"/>
    <property type="match status" value="1"/>
</dbReference>
<dbReference type="OrthoDB" id="5565075at2759"/>
<dbReference type="PRINTS" id="PR00722">
    <property type="entry name" value="CHYMOTRYPSIN"/>
</dbReference>
<evidence type="ECO:0000256" key="3">
    <source>
        <dbReference type="ARBA" id="ARBA00022801"/>
    </source>
</evidence>
<dbReference type="InterPro" id="IPR009003">
    <property type="entry name" value="Peptidase_S1_PA"/>
</dbReference>
<evidence type="ECO:0000256" key="5">
    <source>
        <dbReference type="ARBA" id="ARBA00023157"/>
    </source>
</evidence>
<dbReference type="PANTHER" id="PTHR24276:SF98">
    <property type="entry name" value="FI18310P1-RELATED"/>
    <property type="match status" value="1"/>
</dbReference>
<dbReference type="PANTHER" id="PTHR24276">
    <property type="entry name" value="POLYSERASE-RELATED"/>
    <property type="match status" value="1"/>
</dbReference>
<dbReference type="InterPro" id="IPR001254">
    <property type="entry name" value="Trypsin_dom"/>
</dbReference>
<organism evidence="8 9">
    <name type="scientific">Tetranychus urticae</name>
    <name type="common">Two-spotted spider mite</name>
    <dbReference type="NCBI Taxonomy" id="32264"/>
    <lineage>
        <taxon>Eukaryota</taxon>
        <taxon>Metazoa</taxon>
        <taxon>Ecdysozoa</taxon>
        <taxon>Arthropoda</taxon>
        <taxon>Chelicerata</taxon>
        <taxon>Arachnida</taxon>
        <taxon>Acari</taxon>
        <taxon>Acariformes</taxon>
        <taxon>Trombidiformes</taxon>
        <taxon>Prostigmata</taxon>
        <taxon>Eleutherengona</taxon>
        <taxon>Raphignathae</taxon>
        <taxon>Tetranychoidea</taxon>
        <taxon>Tetranychidae</taxon>
        <taxon>Tetranychus</taxon>
    </lineage>
</organism>
<sequence>MLNSAILMMFLYSNFVSSTDVEDSTEFQEKIYKGKDVLRKGVYPYFCSIQIPNDRYPYIHYCGGVLVERNVMLTAAHCLTNTSLISKLRILPNYRNRRVIQKSDPIIKVKNYVIHPDFLKQRPYSMHDIAVVLLDKPDTRPKATLQLAFRRLPVNTKVKLIGFGIEIRDYLSDALLEATVTIKDDKKCLDEKTGFEYAPIYNFCTQNNVGAGGCYGDAGGPAIWQDARTNISYLYGVLSSEQSPCNKFHTDVFVNVFAHLKFINDAYLQFSREQFGCPKTRKAEITEYDY</sequence>
<dbReference type="PROSITE" id="PS50240">
    <property type="entry name" value="TRYPSIN_DOM"/>
    <property type="match status" value="1"/>
</dbReference>
<dbReference type="GO" id="GO:0006508">
    <property type="term" value="P:proteolysis"/>
    <property type="evidence" value="ECO:0007669"/>
    <property type="project" value="UniProtKB-KW"/>
</dbReference>
<dbReference type="AlphaFoldDB" id="T1JRG5"/>
<dbReference type="EnsemblMetazoa" id="tetur01g06810.1">
    <property type="protein sequence ID" value="tetur01g06810.1"/>
    <property type="gene ID" value="tetur01g06810"/>
</dbReference>
<keyword evidence="6" id="KW-0732">Signal</keyword>
<dbReference type="InterPro" id="IPR050430">
    <property type="entry name" value="Peptidase_S1"/>
</dbReference>
<evidence type="ECO:0000256" key="2">
    <source>
        <dbReference type="ARBA" id="ARBA00022670"/>
    </source>
</evidence>
<keyword evidence="9" id="KW-1185">Reference proteome</keyword>
<keyword evidence="4" id="KW-0720">Serine protease</keyword>
<dbReference type="InterPro" id="IPR001314">
    <property type="entry name" value="Peptidase_S1A"/>
</dbReference>
<proteinExistence type="inferred from homology"/>
<reference evidence="8" key="2">
    <citation type="submission" date="2015-06" db="UniProtKB">
        <authorList>
            <consortium name="EnsemblMetazoa"/>
        </authorList>
    </citation>
    <scope>IDENTIFICATION</scope>
</reference>
<dbReference type="Proteomes" id="UP000015104">
    <property type="component" value="Unassembled WGS sequence"/>
</dbReference>
<evidence type="ECO:0000313" key="8">
    <source>
        <dbReference type="EnsemblMetazoa" id="tetur01g06810.1"/>
    </source>
</evidence>
<dbReference type="PROSITE" id="PS00134">
    <property type="entry name" value="TRYPSIN_HIS"/>
    <property type="match status" value="1"/>
</dbReference>
<dbReference type="SMART" id="SM00020">
    <property type="entry name" value="Tryp_SPc"/>
    <property type="match status" value="1"/>
</dbReference>
<evidence type="ECO:0000313" key="9">
    <source>
        <dbReference type="Proteomes" id="UP000015104"/>
    </source>
</evidence>
<evidence type="ECO:0000256" key="6">
    <source>
        <dbReference type="SAM" id="SignalP"/>
    </source>
</evidence>
<dbReference type="SUPFAM" id="SSF50494">
    <property type="entry name" value="Trypsin-like serine proteases"/>
    <property type="match status" value="1"/>
</dbReference>
<dbReference type="InterPro" id="IPR018114">
    <property type="entry name" value="TRYPSIN_HIS"/>
</dbReference>
<accession>T1JRG5</accession>
<dbReference type="EMBL" id="CAEY01000449">
    <property type="status" value="NOT_ANNOTATED_CDS"/>
    <property type="molecule type" value="Genomic_DNA"/>
</dbReference>
<dbReference type="KEGG" id="tut:107363797"/>
<feature type="domain" description="Peptidase S1" evidence="7">
    <location>
        <begin position="31"/>
        <end position="268"/>
    </location>
</feature>
<protein>
    <recommendedName>
        <fullName evidence="7">Peptidase S1 domain-containing protein</fullName>
    </recommendedName>
</protein>
<feature type="signal peptide" evidence="6">
    <location>
        <begin position="1"/>
        <end position="18"/>
    </location>
</feature>
<name>T1JRG5_TETUR</name>
<gene>
    <name evidence="8" type="primary">107363797</name>
</gene>
<reference evidence="9" key="1">
    <citation type="submission" date="2011-08" db="EMBL/GenBank/DDBJ databases">
        <authorList>
            <person name="Rombauts S."/>
        </authorList>
    </citation>
    <scope>NUCLEOTIDE SEQUENCE</scope>
    <source>
        <strain evidence="9">London</strain>
    </source>
</reference>
<dbReference type="GO" id="GO:0004252">
    <property type="term" value="F:serine-type endopeptidase activity"/>
    <property type="evidence" value="ECO:0007669"/>
    <property type="project" value="InterPro"/>
</dbReference>
<dbReference type="eggNOG" id="KOG3627">
    <property type="taxonomic scope" value="Eukaryota"/>
</dbReference>
<dbReference type="STRING" id="32264.T1JRG5"/>
<feature type="chain" id="PRO_5004590745" description="Peptidase S1 domain-containing protein" evidence="6">
    <location>
        <begin position="19"/>
        <end position="290"/>
    </location>
</feature>
<evidence type="ECO:0000256" key="1">
    <source>
        <dbReference type="ARBA" id="ARBA00007664"/>
    </source>
</evidence>
<comment type="similarity">
    <text evidence="1">Belongs to the peptidase S1 family.</text>
</comment>
<dbReference type="HOGENOM" id="CLU_006842_6_0_1"/>
<dbReference type="InterPro" id="IPR043504">
    <property type="entry name" value="Peptidase_S1_PA_chymotrypsin"/>
</dbReference>
<keyword evidence="2" id="KW-0645">Protease</keyword>
<keyword evidence="3" id="KW-0378">Hydrolase</keyword>
<keyword evidence="5" id="KW-1015">Disulfide bond</keyword>
<dbReference type="Gene3D" id="2.40.10.10">
    <property type="entry name" value="Trypsin-like serine proteases"/>
    <property type="match status" value="1"/>
</dbReference>
<evidence type="ECO:0000256" key="4">
    <source>
        <dbReference type="ARBA" id="ARBA00022825"/>
    </source>
</evidence>